<evidence type="ECO:0000313" key="2">
    <source>
        <dbReference type="Proteomes" id="UP000814128"/>
    </source>
</evidence>
<accession>A0ACB8QHS6</accession>
<dbReference type="EMBL" id="MU273590">
    <property type="protein sequence ID" value="KAI0031175.1"/>
    <property type="molecule type" value="Genomic_DNA"/>
</dbReference>
<comment type="caution">
    <text evidence="1">The sequence shown here is derived from an EMBL/GenBank/DDBJ whole genome shotgun (WGS) entry which is preliminary data.</text>
</comment>
<gene>
    <name evidence="1" type="ORF">K488DRAFT_79212</name>
</gene>
<sequence length="473" mass="50163">MSTLGHGTSLATPAPAYSPTQEIDEIPLRRFHSNPEASGTDPNTHVTGNPIVDALPILDYAATQVERVTEAVLVGEAVAGRPRRKGFVQMCALCWMMFLIGWNDGATGPLLPRIQQVYNVNYTIVSLLFVANCVGVIVAGMVNVYLAERLAFGKVTSALSIVGYIIQAPAPPFPVFVLAMGIIGFSMTLQDIHSNGYVASMQKSSGRLGVLHCAYGIGAFAAPLASTQFAQLSKWSFIYIVSLFIAALNVVALALVFRLRSLEECLLEIGEPPARDERGSGSVFSQLLHLKTLYFLALFILAYVGTEVTIGGWIVTYTIDERGGGPSAGYISSGFFGGLALGRILLLQVTKKLGNRLAVLLYVLLAISLELIVWLVPSLISSGIAISLAGLVLGPIFPVTVHQAGRLFPRTLLNGAISIMAAAGTAGSAGVPFLAGLLAQGRGIWSLQPLLVSLMTVMAGLWVAVPKGRPRAD</sequence>
<name>A0ACB8QHS6_9AGAM</name>
<evidence type="ECO:0000313" key="1">
    <source>
        <dbReference type="EMBL" id="KAI0031175.1"/>
    </source>
</evidence>
<reference evidence="1" key="2">
    <citation type="journal article" date="2022" name="New Phytol.">
        <title>Evolutionary transition to the ectomycorrhizal habit in the genomes of a hyperdiverse lineage of mushroom-forming fungi.</title>
        <authorList>
            <person name="Looney B."/>
            <person name="Miyauchi S."/>
            <person name="Morin E."/>
            <person name="Drula E."/>
            <person name="Courty P.E."/>
            <person name="Kohler A."/>
            <person name="Kuo A."/>
            <person name="LaButti K."/>
            <person name="Pangilinan J."/>
            <person name="Lipzen A."/>
            <person name="Riley R."/>
            <person name="Andreopoulos W."/>
            <person name="He G."/>
            <person name="Johnson J."/>
            <person name="Nolan M."/>
            <person name="Tritt A."/>
            <person name="Barry K.W."/>
            <person name="Grigoriev I.V."/>
            <person name="Nagy L.G."/>
            <person name="Hibbett D."/>
            <person name="Henrissat B."/>
            <person name="Matheny P.B."/>
            <person name="Labbe J."/>
            <person name="Martin F.M."/>
        </authorList>
    </citation>
    <scope>NUCLEOTIDE SEQUENCE</scope>
    <source>
        <strain evidence="1">EC-137</strain>
    </source>
</reference>
<organism evidence="1 2">
    <name type="scientific">Vararia minispora EC-137</name>
    <dbReference type="NCBI Taxonomy" id="1314806"/>
    <lineage>
        <taxon>Eukaryota</taxon>
        <taxon>Fungi</taxon>
        <taxon>Dikarya</taxon>
        <taxon>Basidiomycota</taxon>
        <taxon>Agaricomycotina</taxon>
        <taxon>Agaricomycetes</taxon>
        <taxon>Russulales</taxon>
        <taxon>Lachnocladiaceae</taxon>
        <taxon>Vararia</taxon>
    </lineage>
</organism>
<dbReference type="Proteomes" id="UP000814128">
    <property type="component" value="Unassembled WGS sequence"/>
</dbReference>
<keyword evidence="2" id="KW-1185">Reference proteome</keyword>
<proteinExistence type="predicted"/>
<protein>
    <submittedName>
        <fullName evidence="1">MFS general substrate transporter</fullName>
    </submittedName>
</protein>
<reference evidence="1" key="1">
    <citation type="submission" date="2021-02" db="EMBL/GenBank/DDBJ databases">
        <authorList>
            <consortium name="DOE Joint Genome Institute"/>
            <person name="Ahrendt S."/>
            <person name="Looney B.P."/>
            <person name="Miyauchi S."/>
            <person name="Morin E."/>
            <person name="Drula E."/>
            <person name="Courty P.E."/>
            <person name="Chicoki N."/>
            <person name="Fauchery L."/>
            <person name="Kohler A."/>
            <person name="Kuo A."/>
            <person name="Labutti K."/>
            <person name="Pangilinan J."/>
            <person name="Lipzen A."/>
            <person name="Riley R."/>
            <person name="Andreopoulos W."/>
            <person name="He G."/>
            <person name="Johnson J."/>
            <person name="Barry K.W."/>
            <person name="Grigoriev I.V."/>
            <person name="Nagy L."/>
            <person name="Hibbett D."/>
            <person name="Henrissat B."/>
            <person name="Matheny P.B."/>
            <person name="Labbe J."/>
            <person name="Martin F."/>
        </authorList>
    </citation>
    <scope>NUCLEOTIDE SEQUENCE</scope>
    <source>
        <strain evidence="1">EC-137</strain>
    </source>
</reference>